<proteinExistence type="predicted"/>
<dbReference type="AlphaFoldDB" id="A0A6C0HHZ0"/>
<evidence type="ECO:0000313" key="1">
    <source>
        <dbReference type="EMBL" id="QHT79633.1"/>
    </source>
</evidence>
<dbReference type="EMBL" id="MN739951">
    <property type="protein sequence ID" value="QHT79633.1"/>
    <property type="molecule type" value="Genomic_DNA"/>
</dbReference>
<reference evidence="1" key="1">
    <citation type="journal article" date="2020" name="Nature">
        <title>Giant virus diversity and host interactions through global metagenomics.</title>
        <authorList>
            <person name="Schulz F."/>
            <person name="Roux S."/>
            <person name="Paez-Espino D."/>
            <person name="Jungbluth S."/>
            <person name="Walsh D.A."/>
            <person name="Denef V.J."/>
            <person name="McMahon K.D."/>
            <person name="Konstantinidis K.T."/>
            <person name="Eloe-Fadrosh E.A."/>
            <person name="Kyrpides N.C."/>
            <person name="Woyke T."/>
        </authorList>
    </citation>
    <scope>NUCLEOTIDE SEQUENCE</scope>
    <source>
        <strain evidence="1">GVMAG-M-3300023184-101</strain>
    </source>
</reference>
<organism evidence="1">
    <name type="scientific">viral metagenome</name>
    <dbReference type="NCBI Taxonomy" id="1070528"/>
    <lineage>
        <taxon>unclassified sequences</taxon>
        <taxon>metagenomes</taxon>
        <taxon>organismal metagenomes</taxon>
    </lineage>
</organism>
<protein>
    <submittedName>
        <fullName evidence="1">Uncharacterized protein</fullName>
    </submittedName>
</protein>
<sequence length="161" mass="18525">MSFVANYVINTCSECNETLEDEFEPCLDCGKQNICSYCIRTLSQDGNSYYGCIKCSEEETKMLKEKQLRRRKIFIDSVRLSCAYRGVIEDESMTLLNEVLEDYLKNGTLSINKEIMIVDNDKVDNGTSLVGIKYKSIKYKMVLNLYNYNCLRSDTFTINSA</sequence>
<name>A0A6C0HHZ0_9ZZZZ</name>
<accession>A0A6C0HHZ0</accession>